<feature type="compositionally biased region" description="Basic residues" evidence="12">
    <location>
        <begin position="296"/>
        <end position="306"/>
    </location>
</feature>
<gene>
    <name evidence="13" type="ORF">BRETT_004477</name>
</gene>
<comment type="function">
    <text evidence="9">RNA-binding protein required for the maturation of box H/ACA snoRNPs complex and ribosome biogenesis. During assembly of the H/ACA snoRNPs complex, it associates with the complex and disappears during maturation of the complex and is replaced by GAR1 to yield mature H/ACA snoRNPs complex. Acts as a competitive binder for CBF5 probably required to prevent non-cognate RNAs from being loaded during transport of the particle by inducing a non-productive conformation of CBF5.</text>
</comment>
<organism evidence="13 14">
    <name type="scientific">Dekkera bruxellensis</name>
    <name type="common">Brettanomyces custersii</name>
    <dbReference type="NCBI Taxonomy" id="5007"/>
    <lineage>
        <taxon>Eukaryota</taxon>
        <taxon>Fungi</taxon>
        <taxon>Dikarya</taxon>
        <taxon>Ascomycota</taxon>
        <taxon>Saccharomycotina</taxon>
        <taxon>Pichiomycetes</taxon>
        <taxon>Pichiales</taxon>
        <taxon>Pichiaceae</taxon>
        <taxon>Brettanomyces</taxon>
    </lineage>
</organism>
<dbReference type="OrthoDB" id="21550at2759"/>
<dbReference type="InterPro" id="IPR040309">
    <property type="entry name" value="Naf1"/>
</dbReference>
<dbReference type="PANTHER" id="PTHR31633">
    <property type="entry name" value="H/ACA RIBONUCLEOPROTEIN COMPLEX NON-CORE SUBUNIT NAF1"/>
    <property type="match status" value="1"/>
</dbReference>
<protein>
    <recommendedName>
        <fullName evidence="3">H/ACA ribonucleoprotein complex non-core subunit NAF1</fullName>
    </recommendedName>
    <alternativeName>
        <fullName evidence="11">Nuclear assembly factor 1</fullName>
    </alternativeName>
</protein>
<evidence type="ECO:0000256" key="11">
    <source>
        <dbReference type="ARBA" id="ARBA00076743"/>
    </source>
</evidence>
<feature type="compositionally biased region" description="Polar residues" evidence="12">
    <location>
        <begin position="1"/>
        <end position="19"/>
    </location>
</feature>
<feature type="compositionally biased region" description="Low complexity" evidence="12">
    <location>
        <begin position="64"/>
        <end position="79"/>
    </location>
</feature>
<dbReference type="InterPro" id="IPR038664">
    <property type="entry name" value="Gar1/Naf1_Cbf5-bd_sf"/>
</dbReference>
<dbReference type="FunFam" id="2.40.10.230:FF:000002">
    <property type="entry name" value="H/ACA ribonucleoprotein complex non-core subunit NAF1"/>
    <property type="match status" value="1"/>
</dbReference>
<evidence type="ECO:0000313" key="14">
    <source>
        <dbReference type="Proteomes" id="UP000663131"/>
    </source>
</evidence>
<dbReference type="GO" id="GO:0000493">
    <property type="term" value="P:box H/ACA snoRNP assembly"/>
    <property type="evidence" value="ECO:0007669"/>
    <property type="project" value="InterPro"/>
</dbReference>
<evidence type="ECO:0000256" key="6">
    <source>
        <dbReference type="ARBA" id="ARBA00022553"/>
    </source>
</evidence>
<feature type="region of interest" description="Disordered" evidence="12">
    <location>
        <begin position="1"/>
        <end position="158"/>
    </location>
</feature>
<dbReference type="InterPro" id="IPR007504">
    <property type="entry name" value="H/ACA_rnp_Gar1/Naf1"/>
</dbReference>
<dbReference type="PANTHER" id="PTHR31633:SF1">
    <property type="entry name" value="H_ACA RIBONUCLEOPROTEIN COMPLEX NON-CORE SUBUNIT NAF1"/>
    <property type="match status" value="1"/>
</dbReference>
<feature type="compositionally biased region" description="Low complexity" evidence="12">
    <location>
        <begin position="407"/>
        <end position="429"/>
    </location>
</feature>
<dbReference type="RefSeq" id="XP_041135749.1">
    <property type="nucleotide sequence ID" value="XM_041282973.1"/>
</dbReference>
<dbReference type="EMBL" id="CP063133">
    <property type="protein sequence ID" value="QOU19256.1"/>
    <property type="molecule type" value="Genomic_DNA"/>
</dbReference>
<evidence type="ECO:0000256" key="3">
    <source>
        <dbReference type="ARBA" id="ARBA00021438"/>
    </source>
</evidence>
<comment type="subcellular location">
    <subcellularLocation>
        <location evidence="1">Nucleus</location>
    </subcellularLocation>
</comment>
<dbReference type="GeneID" id="64576400"/>
<evidence type="ECO:0000256" key="12">
    <source>
        <dbReference type="SAM" id="MobiDB-lite"/>
    </source>
</evidence>
<feature type="region of interest" description="Disordered" evidence="12">
    <location>
        <begin position="452"/>
        <end position="504"/>
    </location>
</feature>
<keyword evidence="4" id="KW-0690">Ribosome biogenesis</keyword>
<evidence type="ECO:0000256" key="5">
    <source>
        <dbReference type="ARBA" id="ARBA00022552"/>
    </source>
</evidence>
<feature type="compositionally biased region" description="Acidic residues" evidence="12">
    <location>
        <begin position="133"/>
        <end position="142"/>
    </location>
</feature>
<feature type="compositionally biased region" description="Acidic residues" evidence="12">
    <location>
        <begin position="275"/>
        <end position="292"/>
    </location>
</feature>
<dbReference type="GO" id="GO:0005732">
    <property type="term" value="C:sno(s)RNA-containing ribonucleoprotein complex"/>
    <property type="evidence" value="ECO:0007669"/>
    <property type="project" value="InterPro"/>
</dbReference>
<keyword evidence="8" id="KW-0539">Nucleus</keyword>
<feature type="region of interest" description="Disordered" evidence="12">
    <location>
        <begin position="270"/>
        <end position="366"/>
    </location>
</feature>
<dbReference type="GO" id="GO:0001522">
    <property type="term" value="P:pseudouridine synthesis"/>
    <property type="evidence" value="ECO:0007669"/>
    <property type="project" value="InterPro"/>
</dbReference>
<evidence type="ECO:0000256" key="4">
    <source>
        <dbReference type="ARBA" id="ARBA00022517"/>
    </source>
</evidence>
<feature type="region of interest" description="Disordered" evidence="12">
    <location>
        <begin position="405"/>
        <end position="439"/>
    </location>
</feature>
<dbReference type="Pfam" id="PF04410">
    <property type="entry name" value="Gar1"/>
    <property type="match status" value="1"/>
</dbReference>
<dbReference type="GO" id="GO:0003723">
    <property type="term" value="F:RNA binding"/>
    <property type="evidence" value="ECO:0007669"/>
    <property type="project" value="UniProtKB-KW"/>
</dbReference>
<accession>A0A871R258</accession>
<proteinExistence type="inferred from homology"/>
<dbReference type="AlphaFoldDB" id="A0A871R258"/>
<dbReference type="Gene3D" id="2.40.10.230">
    <property type="entry name" value="Probable tRNA pseudouridine synthase domain"/>
    <property type="match status" value="1"/>
</dbReference>
<evidence type="ECO:0000313" key="13">
    <source>
        <dbReference type="EMBL" id="QOU19256.1"/>
    </source>
</evidence>
<feature type="compositionally biased region" description="Low complexity" evidence="12">
    <location>
        <begin position="87"/>
        <end position="118"/>
    </location>
</feature>
<keyword evidence="6" id="KW-0597">Phosphoprotein</keyword>
<dbReference type="Proteomes" id="UP000663131">
    <property type="component" value="Chromosome 5"/>
</dbReference>
<dbReference type="KEGG" id="bbrx:BRETT_004477"/>
<sequence length="504" mass="54840">MSANQNDGVDQSPMSPSNENIDKKNLDATSTNADEDMIFNKDVDIQYSSDEDIANDKKGKRSGSFSASSNLETSTSSGDSDSDSDSDSGSGSDSDSDSDSNSNSNSESGSSVSSSGSESDSETDSMQANIKDDIEEHETDDEGPIRSKNEKSVEVAPELPEDYTIPESTPIKYLGTVTSIVENSVLVQSAVSAELQVLREGAVLCLENRSPLGILFEIFGRLQCPIFRVKFNNEAELKDRNIEKGMKVYYVVPSAQFALTSQIRSIRGTDASNVNDEELPESEQDYSDDEEESRAKRERKRQRKSKAKDGQIQKRQQHGSGGRIPNYLKSRFTALPSSKPRGYQSHAKPSQSSNNTRHHSTDHANTSQAQLAALNKAQKQFMSIMNPQSSNLSSGSTYVQNMYGQPASSNSLSNSHANSYSSSSTTHTYGKPAGNAHNGDSLMEKMQFLIQKQAKAASGQVKEHAAASSFNQKGNSAEYSRDPPDYSDEKEDSNDSYDPANPGF</sequence>
<keyword evidence="5" id="KW-0698">rRNA processing</keyword>
<evidence type="ECO:0000256" key="2">
    <source>
        <dbReference type="ARBA" id="ARBA00009801"/>
    </source>
</evidence>
<evidence type="ECO:0000256" key="1">
    <source>
        <dbReference type="ARBA" id="ARBA00004123"/>
    </source>
</evidence>
<evidence type="ECO:0000256" key="9">
    <source>
        <dbReference type="ARBA" id="ARBA00054735"/>
    </source>
</evidence>
<feature type="compositionally biased region" description="Basic and acidic residues" evidence="12">
    <location>
        <begin position="143"/>
        <end position="153"/>
    </location>
</feature>
<reference evidence="13" key="2">
    <citation type="journal article" name="BMC Genomics">
        <title>New genome assemblies reveal patterns of domestication and adaptation across Brettanomyces (Dekkera) species.</title>
        <authorList>
            <person name="Roach M.J."/>
            <person name="Borneman A.R."/>
        </authorList>
    </citation>
    <scope>NUCLEOTIDE SEQUENCE</scope>
    <source>
        <strain evidence="13">UCD 2041</strain>
    </source>
</reference>
<feature type="compositionally biased region" description="Polar residues" evidence="12">
    <location>
        <begin position="468"/>
        <end position="478"/>
    </location>
</feature>
<dbReference type="GO" id="GO:0006364">
    <property type="term" value="P:rRNA processing"/>
    <property type="evidence" value="ECO:0007669"/>
    <property type="project" value="UniProtKB-KW"/>
</dbReference>
<dbReference type="InterPro" id="IPR009000">
    <property type="entry name" value="Transl_B-barrel_sf"/>
</dbReference>
<comment type="subunit">
    <text evidence="10">During assembly of the complex, component of the small nucleolar ribonucleoprotein particles containing H/ACA-type snoRNAs (H/ACA snoRNPs) which contains CBF5, NAF1, NHP2 and NOP10 proteins. Interacts with SHQ1. Interacts directly with CBF5. Interacts with hyperphosphorylated C-terminal domain (CTD) of RNA polymerase II large subunit (RPB1).</text>
</comment>
<feature type="compositionally biased region" description="Acidic residues" evidence="12">
    <location>
        <begin position="485"/>
        <end position="495"/>
    </location>
</feature>
<keyword evidence="7" id="KW-0694">RNA-binding</keyword>
<name>A0A871R258_DEKBR</name>
<dbReference type="GO" id="GO:0005634">
    <property type="term" value="C:nucleus"/>
    <property type="evidence" value="ECO:0007669"/>
    <property type="project" value="UniProtKB-SubCell"/>
</dbReference>
<evidence type="ECO:0000256" key="8">
    <source>
        <dbReference type="ARBA" id="ARBA00023242"/>
    </source>
</evidence>
<evidence type="ECO:0000256" key="7">
    <source>
        <dbReference type="ARBA" id="ARBA00022884"/>
    </source>
</evidence>
<comment type="similarity">
    <text evidence="2">Belongs to the NAF1 family.</text>
</comment>
<dbReference type="SUPFAM" id="SSF50447">
    <property type="entry name" value="Translation proteins"/>
    <property type="match status" value="1"/>
</dbReference>
<reference evidence="13" key="1">
    <citation type="submission" date="2020-10" db="EMBL/GenBank/DDBJ databases">
        <authorList>
            <person name="Palmer J.M."/>
        </authorList>
    </citation>
    <scope>NUCLEOTIDE SEQUENCE</scope>
    <source>
        <strain evidence="13">UCD 2041</strain>
    </source>
</reference>
<evidence type="ECO:0000256" key="10">
    <source>
        <dbReference type="ARBA" id="ARBA00065983"/>
    </source>
</evidence>